<gene>
    <name evidence="4" type="ORF">DAT39_004024</name>
</gene>
<keyword evidence="2" id="KW-0472">Membrane</keyword>
<sequence>LSRSVYLHSFCPKNMKRLLLLDIIIYGILFNNTWAWHVDMPHSVYGIEKSCLVIPCKFSYSSYPPKNSYRIVWYLYDTWRYPVVFDEWYPSSVIERYRGKTRLNNKSYRDCSLLIKDLSLSQNGDRIYTWVDPENIGKFTKRFFDVTTLIHVRPKSYAVAPKPEVTIFGGYKIGQSITLQCKTNYPCPDDPPSLRLSGIRKTNDNLERSSTGVGTWTITLSHYGVLESENIEVICSVTHSNGLSASTTKTHNAACTYDKVTIEPEVADVVEGVANNFTCTVFHSCKSQPPTFTWNYKDIPETVGTKKGPSLTWATYSNILFIASMKDDGKKLTCTSKRPSGETFQTSVVLQVQRYVPKVVDPFENDTIHILEANVVPKISALTKSCVVIPCTFQSGDMPIMRLRVLWYTSTGQYVFHTGQSNVIDNFKGRTRLLGNPDEQNCTLEIDKVQVHDNGPFCFHAEKGNDKYRFNHSCVFILMKASPDKPVISAIPKEMEPGKRLTINCSVTHTCSSHPPVITWNVPAAREVVSHVEQSAGKWETTSTITFIPTGYEEEENLICRASFWRGKNQESSVLLNVKRIGGLGMDTIWFGIILPLFLILLLFIAAGIVIFRRRVKKTTTDALPPERRRSIWSQISRRFDTTASWLNSPMETSLPVRPPKPDKRRSIWGRFSRRGPVQTSTDLTVQYKVNNVSATTTSAGYSKSRFPSPK</sequence>
<organism evidence="4 5">
    <name type="scientific">Clarias magur</name>
    <name type="common">Asian catfish</name>
    <name type="synonym">Macropteronotus magur</name>
    <dbReference type="NCBI Taxonomy" id="1594786"/>
    <lineage>
        <taxon>Eukaryota</taxon>
        <taxon>Metazoa</taxon>
        <taxon>Chordata</taxon>
        <taxon>Craniata</taxon>
        <taxon>Vertebrata</taxon>
        <taxon>Euteleostomi</taxon>
        <taxon>Actinopterygii</taxon>
        <taxon>Neopterygii</taxon>
        <taxon>Teleostei</taxon>
        <taxon>Ostariophysi</taxon>
        <taxon>Siluriformes</taxon>
        <taxon>Clariidae</taxon>
        <taxon>Clarias</taxon>
    </lineage>
</organism>
<evidence type="ECO:0000256" key="2">
    <source>
        <dbReference type="SAM" id="Phobius"/>
    </source>
</evidence>
<comment type="caution">
    <text evidence="4">The sequence shown here is derived from an EMBL/GenBank/DDBJ whole genome shotgun (WGS) entry which is preliminary data.</text>
</comment>
<dbReference type="SMART" id="SM00409">
    <property type="entry name" value="IG"/>
    <property type="match status" value="4"/>
</dbReference>
<feature type="domain" description="Ig-like" evidence="3">
    <location>
        <begin position="163"/>
        <end position="251"/>
    </location>
</feature>
<accession>A0A8J4USK7</accession>
<dbReference type="Pfam" id="PF07686">
    <property type="entry name" value="V-set"/>
    <property type="match status" value="1"/>
</dbReference>
<evidence type="ECO:0000313" key="5">
    <source>
        <dbReference type="Proteomes" id="UP000727407"/>
    </source>
</evidence>
<dbReference type="InterPro" id="IPR036179">
    <property type="entry name" value="Ig-like_dom_sf"/>
</dbReference>
<feature type="non-terminal residue" evidence="4">
    <location>
        <position position="711"/>
    </location>
</feature>
<keyword evidence="2" id="KW-0812">Transmembrane</keyword>
<evidence type="ECO:0000259" key="3">
    <source>
        <dbReference type="PROSITE" id="PS50835"/>
    </source>
</evidence>
<proteinExistence type="predicted"/>
<dbReference type="Gene3D" id="2.60.40.10">
    <property type="entry name" value="Immunoglobulins"/>
    <property type="match status" value="5"/>
</dbReference>
<protein>
    <recommendedName>
        <fullName evidence="3">Ig-like domain-containing protein</fullName>
    </recommendedName>
</protein>
<dbReference type="InterPro" id="IPR007110">
    <property type="entry name" value="Ig-like_dom"/>
</dbReference>
<dbReference type="PANTHER" id="PTHR46484:SF7">
    <property type="entry name" value="MYELIN-ASSOCIATED GLYCOPROTEIN-LIKE-RELATED"/>
    <property type="match status" value="1"/>
</dbReference>
<feature type="transmembrane region" description="Helical" evidence="2">
    <location>
        <begin position="589"/>
        <end position="612"/>
    </location>
</feature>
<dbReference type="SUPFAM" id="SSF48726">
    <property type="entry name" value="Immunoglobulin"/>
    <property type="match status" value="5"/>
</dbReference>
<keyword evidence="2" id="KW-1133">Transmembrane helix</keyword>
<feature type="non-terminal residue" evidence="4">
    <location>
        <position position="1"/>
    </location>
</feature>
<dbReference type="PROSITE" id="PS50835">
    <property type="entry name" value="IG_LIKE"/>
    <property type="match status" value="3"/>
</dbReference>
<feature type="domain" description="Ig-like" evidence="3">
    <location>
        <begin position="258"/>
        <end position="351"/>
    </location>
</feature>
<dbReference type="InterPro" id="IPR013106">
    <property type="entry name" value="Ig_V-set"/>
</dbReference>
<reference evidence="4" key="1">
    <citation type="submission" date="2020-07" db="EMBL/GenBank/DDBJ databases">
        <title>Clarias magur genome sequencing, assembly and annotation.</title>
        <authorList>
            <person name="Kushwaha B."/>
            <person name="Kumar R."/>
            <person name="Das P."/>
            <person name="Joshi C.G."/>
            <person name="Kumar D."/>
            <person name="Nagpure N.S."/>
            <person name="Pandey M."/>
            <person name="Agarwal S."/>
            <person name="Srivastava S."/>
            <person name="Singh M."/>
            <person name="Sahoo L."/>
            <person name="Jayasankar P."/>
            <person name="Meher P.K."/>
            <person name="Koringa P.G."/>
            <person name="Iquebal M.A."/>
            <person name="Das S.P."/>
            <person name="Bit A."/>
            <person name="Patnaik S."/>
            <person name="Patel N."/>
            <person name="Shah T.M."/>
            <person name="Hinsu A."/>
            <person name="Jena J.K."/>
        </authorList>
    </citation>
    <scope>NUCLEOTIDE SEQUENCE</scope>
    <source>
        <strain evidence="4">CIFAMagur01</strain>
        <tissue evidence="4">Testis</tissue>
    </source>
</reference>
<evidence type="ECO:0000256" key="1">
    <source>
        <dbReference type="SAM" id="MobiDB-lite"/>
    </source>
</evidence>
<feature type="domain" description="Ig-like" evidence="3">
    <location>
        <begin position="486"/>
        <end position="577"/>
    </location>
</feature>
<keyword evidence="5" id="KW-1185">Reference proteome</keyword>
<evidence type="ECO:0000313" key="4">
    <source>
        <dbReference type="EMBL" id="KAF5906252.1"/>
    </source>
</evidence>
<dbReference type="InterPro" id="IPR013783">
    <property type="entry name" value="Ig-like_fold"/>
</dbReference>
<dbReference type="PANTHER" id="PTHR46484">
    <property type="entry name" value="SI:CH211-171H4.5-RELATED"/>
    <property type="match status" value="1"/>
</dbReference>
<dbReference type="InterPro" id="IPR003599">
    <property type="entry name" value="Ig_sub"/>
</dbReference>
<dbReference type="EMBL" id="QNUK01000035">
    <property type="protein sequence ID" value="KAF5906252.1"/>
    <property type="molecule type" value="Genomic_DNA"/>
</dbReference>
<name>A0A8J4USK7_CLAMG</name>
<feature type="region of interest" description="Disordered" evidence="1">
    <location>
        <begin position="651"/>
        <end position="672"/>
    </location>
</feature>
<dbReference type="Proteomes" id="UP000727407">
    <property type="component" value="Unassembled WGS sequence"/>
</dbReference>
<dbReference type="OrthoDB" id="10039395at2759"/>
<dbReference type="AlphaFoldDB" id="A0A8J4USK7"/>